<organism evidence="1 2">
    <name type="scientific">Candidatus Anaerobiospirillum pullicola</name>
    <dbReference type="NCBI Taxonomy" id="2838451"/>
    <lineage>
        <taxon>Bacteria</taxon>
        <taxon>Pseudomonadati</taxon>
        <taxon>Pseudomonadota</taxon>
        <taxon>Gammaproteobacteria</taxon>
        <taxon>Aeromonadales</taxon>
        <taxon>Succinivibrionaceae</taxon>
        <taxon>Anaerobiospirillum</taxon>
    </lineage>
</organism>
<evidence type="ECO:0000313" key="2">
    <source>
        <dbReference type="Proteomes" id="UP000733611"/>
    </source>
</evidence>
<dbReference type="EMBL" id="JAHLFE010000035">
    <property type="protein sequence ID" value="MBU3843614.1"/>
    <property type="molecule type" value="Genomic_DNA"/>
</dbReference>
<dbReference type="InterPro" id="IPR036454">
    <property type="entry name" value="Amyloid_glyco_heparin-bd_sf"/>
</dbReference>
<dbReference type="AlphaFoldDB" id="A0A948WZ18"/>
<dbReference type="GO" id="GO:0008201">
    <property type="term" value="F:heparin binding"/>
    <property type="evidence" value="ECO:0007669"/>
    <property type="project" value="InterPro"/>
</dbReference>
<gene>
    <name evidence="1" type="ORF">H9847_01890</name>
</gene>
<proteinExistence type="predicted"/>
<accession>A0A948WZ18</accession>
<dbReference type="Gene3D" id="3.90.570.10">
    <property type="entry name" value="Amyloidogenic glycoprotein, heparin-binding domain"/>
    <property type="match status" value="1"/>
</dbReference>
<sequence>MEKEKQTLFGMDISLLQEPTLIDKYADVDYFEFVKFALKDVADIDREIEKTHARVERQLAILTSRKYLLNYYDTERWQQLMRSLHKTTKQANKILAYCKRTYPQDTSEAMLAYVQTLAQDTITLAKLSDAFLDRFNDWVVAKLELCPVTDTKARASNQPWYEGYLRRIDYLKNANKAMLFATDAALQKAQKLVAEHGYERGADFTNFPSPSAALQEFLNSYKDKATPD</sequence>
<reference evidence="1" key="1">
    <citation type="journal article" date="2021" name="PeerJ">
        <title>Extensive microbial diversity within the chicken gut microbiome revealed by metagenomics and culture.</title>
        <authorList>
            <person name="Gilroy R."/>
            <person name="Ravi A."/>
            <person name="Getino M."/>
            <person name="Pursley I."/>
            <person name="Horton D.L."/>
            <person name="Alikhan N.F."/>
            <person name="Baker D."/>
            <person name="Gharbi K."/>
            <person name="Hall N."/>
            <person name="Watson M."/>
            <person name="Adriaenssens E.M."/>
            <person name="Foster-Nyarko E."/>
            <person name="Jarju S."/>
            <person name="Secka A."/>
            <person name="Antonio M."/>
            <person name="Oren A."/>
            <person name="Chaudhuri R.R."/>
            <person name="La Ragione R."/>
            <person name="Hildebrand F."/>
            <person name="Pallen M.J."/>
        </authorList>
    </citation>
    <scope>NUCLEOTIDE SEQUENCE</scope>
    <source>
        <strain evidence="1">378</strain>
    </source>
</reference>
<protein>
    <submittedName>
        <fullName evidence="1">Uncharacterized protein</fullName>
    </submittedName>
</protein>
<reference evidence="1" key="2">
    <citation type="submission" date="2021-04" db="EMBL/GenBank/DDBJ databases">
        <authorList>
            <person name="Gilroy R."/>
        </authorList>
    </citation>
    <scope>NUCLEOTIDE SEQUENCE</scope>
    <source>
        <strain evidence="1">378</strain>
    </source>
</reference>
<evidence type="ECO:0000313" key="1">
    <source>
        <dbReference type="EMBL" id="MBU3843614.1"/>
    </source>
</evidence>
<comment type="caution">
    <text evidence="1">The sequence shown here is derived from an EMBL/GenBank/DDBJ whole genome shotgun (WGS) entry which is preliminary data.</text>
</comment>
<name>A0A948WZ18_9GAMM</name>
<dbReference type="Proteomes" id="UP000733611">
    <property type="component" value="Unassembled WGS sequence"/>
</dbReference>